<reference evidence="1" key="2">
    <citation type="journal article" date="2023" name="IMA Fungus">
        <title>Comparative genomic study of the Penicillium genus elucidates a diverse pangenome and 15 lateral gene transfer events.</title>
        <authorList>
            <person name="Petersen C."/>
            <person name="Sorensen T."/>
            <person name="Nielsen M.R."/>
            <person name="Sondergaard T.E."/>
            <person name="Sorensen J.L."/>
            <person name="Fitzpatrick D.A."/>
            <person name="Frisvad J.C."/>
            <person name="Nielsen K.L."/>
        </authorList>
    </citation>
    <scope>NUCLEOTIDE SEQUENCE</scope>
    <source>
        <strain evidence="1">IBT 22155</strain>
    </source>
</reference>
<evidence type="ECO:0000313" key="2">
    <source>
        <dbReference type="Proteomes" id="UP001149079"/>
    </source>
</evidence>
<accession>A0A9W9L3H8</accession>
<organism evidence="1 2">
    <name type="scientific">Penicillium bovifimosum</name>
    <dbReference type="NCBI Taxonomy" id="126998"/>
    <lineage>
        <taxon>Eukaryota</taxon>
        <taxon>Fungi</taxon>
        <taxon>Dikarya</taxon>
        <taxon>Ascomycota</taxon>
        <taxon>Pezizomycotina</taxon>
        <taxon>Eurotiomycetes</taxon>
        <taxon>Eurotiomycetidae</taxon>
        <taxon>Eurotiales</taxon>
        <taxon>Aspergillaceae</taxon>
        <taxon>Penicillium</taxon>
    </lineage>
</organism>
<dbReference type="EMBL" id="JAPQKL010000004">
    <property type="protein sequence ID" value="KAJ5135333.1"/>
    <property type="molecule type" value="Genomic_DNA"/>
</dbReference>
<reference evidence="1" key="1">
    <citation type="submission" date="2022-11" db="EMBL/GenBank/DDBJ databases">
        <authorList>
            <person name="Petersen C."/>
        </authorList>
    </citation>
    <scope>NUCLEOTIDE SEQUENCE</scope>
    <source>
        <strain evidence="1">IBT 22155</strain>
    </source>
</reference>
<sequence length="626" mass="70577">MYSHLEAAGNVLTNPHCQAQTLPVGSQSPIPHKGHIFRKEKIDRLLEPQIIVNFVQFAFGSALPNGKQPTVEYLKAEEISLFDQQQNFPPGTYGESIINRVMGRIGSDEDFTRLCQIGKNLQFLKSRLFSGIIPLSEQLWQEKGLDQRNNFDAACQHLSSVLGVFQYLNAREVRLHLRDTFNHIYDIWALLDTVLNESRAAKNEPLVSIAGLWTIYMTAHFEMMTERAHRWVIVHVNALRAPLMQTLRQHRPTDGGNRPDALQWQITNSLQVLAETAACADFTICIPMNDYKGYTLRRTGSDLHAADLDTRAKAYHRRLKLVTREFLYRNVLEGNTSADSEGESYYQTSMSQVHAQDQLRREMRGAPIEPVPCEPWISSFASRIESGVEEGTETGIEERQERAEEKAEVKYGFVVYRLTYGQTDSEWDNFVRKLEAHVSDWGKGQTGSGAIKEHLKLHWLDGKELNIAEGDIVAAKHLTNASESGDWSDIEDGVFLVVDAASFASYTTDSYGPATSLLNPGDFTGFLLAVDGSFDPVEGIERPDESPGYSGQMRILGSLIWGDLYSLLSSQTARLEDIWPLAIEHPNLVYVGPTIPLQRLAWREHNDTRWPLVRAVVDYVKGKLGQ</sequence>
<dbReference type="RefSeq" id="XP_056522305.1">
    <property type="nucleotide sequence ID" value="XM_056665355.1"/>
</dbReference>
<proteinExistence type="predicted"/>
<dbReference type="GeneID" id="81404525"/>
<name>A0A9W9L3H8_9EURO</name>
<gene>
    <name evidence="1" type="ORF">N7515_004611</name>
</gene>
<dbReference type="Proteomes" id="UP001149079">
    <property type="component" value="Unassembled WGS sequence"/>
</dbReference>
<keyword evidence="2" id="KW-1185">Reference proteome</keyword>
<dbReference type="OrthoDB" id="3437405at2759"/>
<protein>
    <submittedName>
        <fullName evidence="1">Uncharacterized protein</fullName>
    </submittedName>
</protein>
<comment type="caution">
    <text evidence="1">The sequence shown here is derived from an EMBL/GenBank/DDBJ whole genome shotgun (WGS) entry which is preliminary data.</text>
</comment>
<dbReference type="AlphaFoldDB" id="A0A9W9L3H8"/>
<evidence type="ECO:0000313" key="1">
    <source>
        <dbReference type="EMBL" id="KAJ5135333.1"/>
    </source>
</evidence>